<evidence type="ECO:0000313" key="9">
    <source>
        <dbReference type="Proteomes" id="UP000481858"/>
    </source>
</evidence>
<dbReference type="GO" id="GO:0005506">
    <property type="term" value="F:iron ion binding"/>
    <property type="evidence" value="ECO:0007669"/>
    <property type="project" value="InterPro"/>
</dbReference>
<dbReference type="PRINTS" id="PR00465">
    <property type="entry name" value="EP450IV"/>
</dbReference>
<keyword evidence="9" id="KW-1185">Reference proteome</keyword>
<gene>
    <name evidence="8" type="ORF">GQX73_g9202</name>
</gene>
<dbReference type="Proteomes" id="UP000481858">
    <property type="component" value="Unassembled WGS sequence"/>
</dbReference>
<evidence type="ECO:0000256" key="1">
    <source>
        <dbReference type="ARBA" id="ARBA00001971"/>
    </source>
</evidence>
<evidence type="ECO:0000256" key="7">
    <source>
        <dbReference type="PIRSR" id="PIRSR602403-1"/>
    </source>
</evidence>
<dbReference type="InterPro" id="IPR017972">
    <property type="entry name" value="Cyt_P450_CS"/>
</dbReference>
<dbReference type="InterPro" id="IPR002403">
    <property type="entry name" value="Cyt_P450_E_grp-IV"/>
</dbReference>
<evidence type="ECO:0000256" key="5">
    <source>
        <dbReference type="ARBA" id="ARBA00023004"/>
    </source>
</evidence>
<organism evidence="8 9">
    <name type="scientific">Xylaria multiplex</name>
    <dbReference type="NCBI Taxonomy" id="323545"/>
    <lineage>
        <taxon>Eukaryota</taxon>
        <taxon>Fungi</taxon>
        <taxon>Dikarya</taxon>
        <taxon>Ascomycota</taxon>
        <taxon>Pezizomycotina</taxon>
        <taxon>Sordariomycetes</taxon>
        <taxon>Xylariomycetidae</taxon>
        <taxon>Xylariales</taxon>
        <taxon>Xylariaceae</taxon>
        <taxon>Xylaria</taxon>
    </lineage>
</organism>
<dbReference type="OrthoDB" id="1844152at2759"/>
<keyword evidence="5 7" id="KW-0408">Iron</keyword>
<feature type="binding site" description="axial binding residue" evidence="7">
    <location>
        <position position="456"/>
    </location>
    <ligand>
        <name>heme</name>
        <dbReference type="ChEBI" id="CHEBI:30413"/>
    </ligand>
    <ligandPart>
        <name>Fe</name>
        <dbReference type="ChEBI" id="CHEBI:18248"/>
    </ligandPart>
</feature>
<evidence type="ECO:0000256" key="2">
    <source>
        <dbReference type="ARBA" id="ARBA00010617"/>
    </source>
</evidence>
<keyword evidence="4" id="KW-0560">Oxidoreductase</keyword>
<comment type="caution">
    <text evidence="8">The sequence shown here is derived from an EMBL/GenBank/DDBJ whole genome shotgun (WGS) entry which is preliminary data.</text>
</comment>
<dbReference type="Gene3D" id="1.10.630.10">
    <property type="entry name" value="Cytochrome P450"/>
    <property type="match status" value="1"/>
</dbReference>
<dbReference type="PROSITE" id="PS00086">
    <property type="entry name" value="CYTOCHROME_P450"/>
    <property type="match status" value="1"/>
</dbReference>
<dbReference type="CDD" id="cd11041">
    <property type="entry name" value="CYP503A1-like"/>
    <property type="match status" value="1"/>
</dbReference>
<dbReference type="InterPro" id="IPR001128">
    <property type="entry name" value="Cyt_P450"/>
</dbReference>
<protein>
    <submittedName>
        <fullName evidence="8">Uncharacterized protein</fullName>
    </submittedName>
</protein>
<dbReference type="Pfam" id="PF00067">
    <property type="entry name" value="p450"/>
    <property type="match status" value="1"/>
</dbReference>
<sequence>MESHHQSYNLIERWPVILAALVALAVASVYPRALNAIQIARIPIVGAELGGIAKRRQAYITSARKLYNDGYQKFKDGIFRITTPRDTTVVVLSPIYLPELKKLPDDIVSMDAAVNETIEAKYTKIQSTVPIIPHTVKAELTPALVRLNPTIAQEVRDAMALELPSCVDWTSVNIHSKLLRIVAMVSGRIFIGAELCRDEKYLDAAINYTIEVMTAQRAVVQMRPWLRPFFASRLPEIKKLEERKRKAYEFLRPVIEARQQATKSSSTDGPDDMLQWLIKNQSKFPDIHSQNLVAVQLGLSFAAIHTTVLVATNVFYSAAAFPSLMPELRDEITEALANNGGIFTSQALQAMTKLDSFLKETLRVYPATMASFQRKVLRSFTLSDGRVIPAGITIEVPAISVSSDPEVFDNADTYDPLRFYNMRQHAKETSTESGALNQFVSVSANSLNFGYGRHACPGRFFAANEIKMIFANAIMKYDLKLADNETARYPNMEFAHMSAPESLPTILFKGRLRSMHVTEAFLQTPRLRREDSHKLNMSEGENNLVTFQPEKSDHNKLNRNMRELQRLVRAENIETSELRFQLSKSKCTVISQGQDKETARVGREDREQLFGFSGIQDGEAQESQFYYFNSQKWIRAQKDYPDDMSCFGGGYPTVLMCDLPEDNYYLRRVNELPSKPITMSQISQALKKLLTRFKTKKQSFPGYPLGGVPQFTSISKLQPEVQLITSR</sequence>
<reference evidence="8 9" key="1">
    <citation type="submission" date="2019-12" db="EMBL/GenBank/DDBJ databases">
        <title>Draft genome sequence of the ascomycete Xylaria multiplex DSM 110363.</title>
        <authorList>
            <person name="Buettner E."/>
            <person name="Kellner H."/>
        </authorList>
    </citation>
    <scope>NUCLEOTIDE SEQUENCE [LARGE SCALE GENOMIC DNA]</scope>
    <source>
        <strain evidence="8 9">DSM 110363</strain>
    </source>
</reference>
<keyword evidence="3 7" id="KW-0479">Metal-binding</keyword>
<dbReference type="EMBL" id="WUBL01000154">
    <property type="protein sequence ID" value="KAF2964356.1"/>
    <property type="molecule type" value="Genomic_DNA"/>
</dbReference>
<keyword evidence="6" id="KW-0503">Monooxygenase</keyword>
<name>A0A7C8MZ42_9PEZI</name>
<dbReference type="InParanoid" id="A0A7C8MZ42"/>
<comment type="cofactor">
    <cofactor evidence="1 7">
        <name>heme</name>
        <dbReference type="ChEBI" id="CHEBI:30413"/>
    </cofactor>
</comment>
<dbReference type="PANTHER" id="PTHR46206:SF7">
    <property type="entry name" value="P450, PUTATIVE (EUROFUNG)-RELATED"/>
    <property type="match status" value="1"/>
</dbReference>
<dbReference type="SUPFAM" id="SSF48264">
    <property type="entry name" value="Cytochrome P450"/>
    <property type="match status" value="1"/>
</dbReference>
<comment type="similarity">
    <text evidence="2">Belongs to the cytochrome P450 family.</text>
</comment>
<dbReference type="GO" id="GO:0020037">
    <property type="term" value="F:heme binding"/>
    <property type="evidence" value="ECO:0007669"/>
    <property type="project" value="InterPro"/>
</dbReference>
<proteinExistence type="inferred from homology"/>
<keyword evidence="7" id="KW-0349">Heme</keyword>
<accession>A0A7C8MZ42</accession>
<evidence type="ECO:0000256" key="4">
    <source>
        <dbReference type="ARBA" id="ARBA00023002"/>
    </source>
</evidence>
<evidence type="ECO:0000313" key="8">
    <source>
        <dbReference type="EMBL" id="KAF2964356.1"/>
    </source>
</evidence>
<evidence type="ECO:0000256" key="3">
    <source>
        <dbReference type="ARBA" id="ARBA00022723"/>
    </source>
</evidence>
<dbReference type="GO" id="GO:0004497">
    <property type="term" value="F:monooxygenase activity"/>
    <property type="evidence" value="ECO:0007669"/>
    <property type="project" value="UniProtKB-KW"/>
</dbReference>
<dbReference type="GO" id="GO:0016705">
    <property type="term" value="F:oxidoreductase activity, acting on paired donors, with incorporation or reduction of molecular oxygen"/>
    <property type="evidence" value="ECO:0007669"/>
    <property type="project" value="InterPro"/>
</dbReference>
<dbReference type="PANTHER" id="PTHR46206">
    <property type="entry name" value="CYTOCHROME P450"/>
    <property type="match status" value="1"/>
</dbReference>
<dbReference type="InterPro" id="IPR036396">
    <property type="entry name" value="Cyt_P450_sf"/>
</dbReference>
<evidence type="ECO:0000256" key="6">
    <source>
        <dbReference type="ARBA" id="ARBA00023033"/>
    </source>
</evidence>
<dbReference type="AlphaFoldDB" id="A0A7C8MZ42"/>